<feature type="region of interest" description="Disordered" evidence="1">
    <location>
        <begin position="1198"/>
        <end position="1231"/>
    </location>
</feature>
<feature type="compositionally biased region" description="Basic and acidic residues" evidence="1">
    <location>
        <begin position="1198"/>
        <end position="1211"/>
    </location>
</feature>
<comment type="caution">
    <text evidence="3">The sequence shown here is derived from an EMBL/GenBank/DDBJ whole genome shotgun (WGS) entry which is preliminary data.</text>
</comment>
<proteinExistence type="predicted"/>
<dbReference type="Pfam" id="PF12937">
    <property type="entry name" value="F-box-like"/>
    <property type="match status" value="1"/>
</dbReference>
<dbReference type="SUPFAM" id="SSF52047">
    <property type="entry name" value="RNI-like"/>
    <property type="match status" value="1"/>
</dbReference>
<dbReference type="EMBL" id="BFAD01000005">
    <property type="protein sequence ID" value="GBE82960.1"/>
    <property type="molecule type" value="Genomic_DNA"/>
</dbReference>
<dbReference type="InParanoid" id="A0A401GLC5"/>
<dbReference type="GeneID" id="38779877"/>
<evidence type="ECO:0000259" key="2">
    <source>
        <dbReference type="Pfam" id="PF12937"/>
    </source>
</evidence>
<dbReference type="GO" id="GO:0031146">
    <property type="term" value="P:SCF-dependent proteasomal ubiquitin-dependent protein catabolic process"/>
    <property type="evidence" value="ECO:0007669"/>
    <property type="project" value="TreeGrafter"/>
</dbReference>
<dbReference type="InterPro" id="IPR001810">
    <property type="entry name" value="F-box_dom"/>
</dbReference>
<sequence length="1777" mass="197576">MQAFGRKTRVNLDIFVEILSHLRPDRKTVRSLALVSGRFCDLALDILWRQLDDVLPLFRLVEGERWAIHDVCCRTDPCFCAAMREIPEADWTRFLAYARRVHVVGIALPEYEGRMDNRTLLALVLRAGGWHVFPSLVSLEMTLWCAADYVLFLFLSGCLYTSPATNGLVRGILLGHSRLYAFPLSTLLDRNALQVAPMLKLTLAGKSHMVLDAVRGFGGLIQVDIINGMPTALWLRTLAKVKRLCDLRFSFRGYPPLNRPFVFRYLERLDIAGDPRALFDLFRNLSVPRLNSLTIRLLYCKDLGFLNSFSEALEMLPASLRSTLGTLKIDAHSADDGANTPSAYFADLFGAILRLSALANLSVNMCFYVVLSDLDVCAMATAFPRLELLELEWPLRSNNGMPSVFSLGHFARKCPRLRGLVIPRLACRCSSSRASGDVRAQLQDVPAHGLEYLSFEYGMPRDPTPVGVLNALRAADFIYRTFPDAEIDFDCDNPTCERVVAPVAHYFHRMVRLLARARQRIHDGLENAPPVTASDRLPLPVVARRSVPVEYYRQSLNFPTMSADAILPAVSGVSSSASSFTDISIVSELSSHWSHWSTIAREGYCTMLSTKVDRDLEEVDGRIVAPTRIQPRALDADDIVQAIFSHLSPFYNGRTLANLALVCKDFCDLALDVLWRELGSIVPLLKLLEKSLLLDNPCDQLVCQCFAAETIVNDGSWVRFLAYARRVHSLCLMDISMKIRPMSFIMLARCAADQRIFPFLSELFISSITSAAPMLLFFAAGALRPSDGMIERTTATREWPAIASPSATQLLTADVDPLAQQASPLRALTVAGPLHSPLLESIASFNRLEELCVESTHVSPSDLGVLAGMEVLKGLRITLRDAQGDVVPYTFGALQYLDVGGHPSDLAWFFGALSAPRLHMVKVDVQGLAFASDVWPPCRAFIEALSSQLRSSLRVVNIKHYYILNKPRARVMDALLPLLQVSGLESLEMDVRLPLSLTGDDIQEMASAWTSLKSLTLTYRDELDMDAPSVFSLAAFAVHCPHLHTLAIPRVVAEPTILRSDILAGPSSRTVTSLSFKYDPKGGIMVEARNVYLMALFVGHTFPNRILIPLPVGFPPVGPLQDVWERDIPPVFETVLPRLAPPPTAQPVERNQVALPLYPYNFVVIPPTGVFLWFELHEKTTMSSAPQVMHECDLDVRQDPSMHGQQDHPEDSVAGSSHGPAELSRPPSEPHRALQTEDILHEIFGHLAIAEDKRTLTKLILVSRFFCEPALDALWRKLYDIMPLLKVLASSFVLRIFEDGAHRSVGWILKCSPLEEEWQRFVAYARRIRYLSVPTNSDIHRTVFVDLIMHAGGKPIFTSLVSLKLPHIRHSSAMMLLFSSPMLRCLKIYSHYSLTEDALLRPLSFFDRHGDALALKAPFLREIHIMALSLKVPQSLALFTRLQTVCFTGDMASVLSLRELANLPELQSLRVVIGHRILGAIHGEDTDIPVSTSVPGFLALRSLEVMGHPSEIVQILGLISSPHLSSFRCFFRPLLRSDGWVNNRQCFAILGSRFAASLCTISITTSMSDGAPHGFMDVLRPLLKAQHLEEVSISTESILNVTNDDVHDMASSWPRLQVFSLIHLPAPQEPCVYSLRHFARHCPQLFNLRLRCTVSTTDAPPPDPAASNPAVYVLTLGYAVAGRPVEEIVEPITDPVAVARFIVATFPNATVFGTSASDFDRSRGWGRVAQVVSDLHKENWKHIESGPASTMHRSPVLLDRPVTASSLEYFMPVMMLG</sequence>
<dbReference type="Gene3D" id="3.80.10.10">
    <property type="entry name" value="Ribonuclease Inhibitor"/>
    <property type="match status" value="3"/>
</dbReference>
<dbReference type="RefSeq" id="XP_027613873.1">
    <property type="nucleotide sequence ID" value="XM_027758072.1"/>
</dbReference>
<dbReference type="Proteomes" id="UP000287166">
    <property type="component" value="Unassembled WGS sequence"/>
</dbReference>
<reference evidence="3 4" key="1">
    <citation type="journal article" date="2018" name="Sci. Rep.">
        <title>Genome sequence of the cauliflower mushroom Sparassis crispa (Hanabiratake) and its association with beneficial usage.</title>
        <authorList>
            <person name="Kiyama R."/>
            <person name="Furutani Y."/>
            <person name="Kawaguchi K."/>
            <person name="Nakanishi T."/>
        </authorList>
    </citation>
    <scope>NUCLEOTIDE SEQUENCE [LARGE SCALE GENOMIC DNA]</scope>
</reference>
<organism evidence="3 4">
    <name type="scientific">Sparassis crispa</name>
    <dbReference type="NCBI Taxonomy" id="139825"/>
    <lineage>
        <taxon>Eukaryota</taxon>
        <taxon>Fungi</taxon>
        <taxon>Dikarya</taxon>
        <taxon>Basidiomycota</taxon>
        <taxon>Agaricomycotina</taxon>
        <taxon>Agaricomycetes</taxon>
        <taxon>Polyporales</taxon>
        <taxon>Sparassidaceae</taxon>
        <taxon>Sparassis</taxon>
    </lineage>
</organism>
<dbReference type="GO" id="GO:0019005">
    <property type="term" value="C:SCF ubiquitin ligase complex"/>
    <property type="evidence" value="ECO:0007669"/>
    <property type="project" value="TreeGrafter"/>
</dbReference>
<dbReference type="CDD" id="cd09917">
    <property type="entry name" value="F-box_SF"/>
    <property type="match status" value="1"/>
</dbReference>
<dbReference type="InterPro" id="IPR032675">
    <property type="entry name" value="LRR_dom_sf"/>
</dbReference>
<evidence type="ECO:0000256" key="1">
    <source>
        <dbReference type="SAM" id="MobiDB-lite"/>
    </source>
</evidence>
<evidence type="ECO:0000313" key="3">
    <source>
        <dbReference type="EMBL" id="GBE82960.1"/>
    </source>
</evidence>
<feature type="domain" description="F-box" evidence="2">
    <location>
        <begin position="637"/>
        <end position="678"/>
    </location>
</feature>
<protein>
    <recommendedName>
        <fullName evidence="2">F-box domain-containing protein</fullName>
    </recommendedName>
</protein>
<dbReference type="PANTHER" id="PTHR13318">
    <property type="entry name" value="PARTNER OF PAIRED, ISOFORM B-RELATED"/>
    <property type="match status" value="1"/>
</dbReference>
<name>A0A401GLC5_9APHY</name>
<dbReference type="STRING" id="139825.A0A401GLC5"/>
<accession>A0A401GLC5</accession>
<dbReference type="OrthoDB" id="3543113at2759"/>
<keyword evidence="4" id="KW-1185">Reference proteome</keyword>
<gene>
    <name evidence="3" type="ORF">SCP_0500030</name>
</gene>
<evidence type="ECO:0000313" key="4">
    <source>
        <dbReference type="Proteomes" id="UP000287166"/>
    </source>
</evidence>